<evidence type="ECO:0000256" key="1">
    <source>
        <dbReference type="ARBA" id="ARBA00009861"/>
    </source>
</evidence>
<dbReference type="Proteomes" id="UP000265566">
    <property type="component" value="Chromosome 7"/>
</dbReference>
<dbReference type="InterPro" id="IPR050898">
    <property type="entry name" value="Plant_acyltransferase"/>
</dbReference>
<name>A0A396H7X8_MEDTR</name>
<dbReference type="PANTHER" id="PTHR31147">
    <property type="entry name" value="ACYL TRANSFERASE 4"/>
    <property type="match status" value="1"/>
</dbReference>
<evidence type="ECO:0000313" key="4">
    <source>
        <dbReference type="Proteomes" id="UP000265566"/>
    </source>
</evidence>
<protein>
    <submittedName>
        <fullName evidence="3">Putative benzyl alcohol O-benzoyltransferase</fullName>
        <ecNumber evidence="3">2.3.1.196</ecNumber>
    </submittedName>
</protein>
<dbReference type="InterPro" id="IPR023213">
    <property type="entry name" value="CAT-like_dom_sf"/>
</dbReference>
<dbReference type="EC" id="2.3.1.196" evidence="3"/>
<evidence type="ECO:0000313" key="3">
    <source>
        <dbReference type="EMBL" id="RHN49369.1"/>
    </source>
</evidence>
<gene>
    <name evidence="3" type="ORF">MtrunA17_Chr7g0273781</name>
</gene>
<organism evidence="3 4">
    <name type="scientific">Medicago truncatula</name>
    <name type="common">Barrel medic</name>
    <name type="synonym">Medicago tribuloides</name>
    <dbReference type="NCBI Taxonomy" id="3880"/>
    <lineage>
        <taxon>Eukaryota</taxon>
        <taxon>Viridiplantae</taxon>
        <taxon>Streptophyta</taxon>
        <taxon>Embryophyta</taxon>
        <taxon>Tracheophyta</taxon>
        <taxon>Spermatophyta</taxon>
        <taxon>Magnoliopsida</taxon>
        <taxon>eudicotyledons</taxon>
        <taxon>Gunneridae</taxon>
        <taxon>Pentapetalae</taxon>
        <taxon>rosids</taxon>
        <taxon>fabids</taxon>
        <taxon>Fabales</taxon>
        <taxon>Fabaceae</taxon>
        <taxon>Papilionoideae</taxon>
        <taxon>50 kb inversion clade</taxon>
        <taxon>NPAAA clade</taxon>
        <taxon>Hologalegina</taxon>
        <taxon>IRL clade</taxon>
        <taxon>Trifolieae</taxon>
        <taxon>Medicago</taxon>
    </lineage>
</organism>
<dbReference type="EMBL" id="PSQE01000007">
    <property type="protein sequence ID" value="RHN49369.1"/>
    <property type="molecule type" value="Genomic_DNA"/>
</dbReference>
<reference evidence="4" key="1">
    <citation type="journal article" date="2018" name="Nat. Plants">
        <title>Whole-genome landscape of Medicago truncatula symbiotic genes.</title>
        <authorList>
            <person name="Pecrix Y."/>
            <person name="Staton S.E."/>
            <person name="Sallet E."/>
            <person name="Lelandais-Briere C."/>
            <person name="Moreau S."/>
            <person name="Carrere S."/>
            <person name="Blein T."/>
            <person name="Jardinaud M.F."/>
            <person name="Latrasse D."/>
            <person name="Zouine M."/>
            <person name="Zahm M."/>
            <person name="Kreplak J."/>
            <person name="Mayjonade B."/>
            <person name="Satge C."/>
            <person name="Perez M."/>
            <person name="Cauet S."/>
            <person name="Marande W."/>
            <person name="Chantry-Darmon C."/>
            <person name="Lopez-Roques C."/>
            <person name="Bouchez O."/>
            <person name="Berard A."/>
            <person name="Debelle F."/>
            <person name="Munos S."/>
            <person name="Bendahmane A."/>
            <person name="Berges H."/>
            <person name="Niebel A."/>
            <person name="Buitink J."/>
            <person name="Frugier F."/>
            <person name="Benhamed M."/>
            <person name="Crespi M."/>
            <person name="Gouzy J."/>
            <person name="Gamas P."/>
        </authorList>
    </citation>
    <scope>NUCLEOTIDE SEQUENCE [LARGE SCALE GENOMIC DNA]</scope>
    <source>
        <strain evidence="4">cv. Jemalong A17</strain>
    </source>
</reference>
<dbReference type="Gene3D" id="3.30.559.10">
    <property type="entry name" value="Chloramphenicol acetyltransferase-like domain"/>
    <property type="match status" value="2"/>
</dbReference>
<keyword evidence="3" id="KW-0012">Acyltransferase</keyword>
<keyword evidence="2 3" id="KW-0808">Transferase</keyword>
<dbReference type="Pfam" id="PF02458">
    <property type="entry name" value="Transferase"/>
    <property type="match status" value="1"/>
</dbReference>
<evidence type="ECO:0000256" key="2">
    <source>
        <dbReference type="ARBA" id="ARBA00022679"/>
    </source>
</evidence>
<dbReference type="PANTHER" id="PTHR31147:SF66">
    <property type="entry name" value="OS05G0315700 PROTEIN"/>
    <property type="match status" value="1"/>
</dbReference>
<dbReference type="AlphaFoldDB" id="A0A396H7X8"/>
<comment type="caution">
    <text evidence="3">The sequence shown here is derived from an EMBL/GenBank/DDBJ whole genome shotgun (WGS) entry which is preliminary data.</text>
</comment>
<dbReference type="Gramene" id="rna44191">
    <property type="protein sequence ID" value="RHN49369.1"/>
    <property type="gene ID" value="gene44191"/>
</dbReference>
<dbReference type="GO" id="GO:0016746">
    <property type="term" value="F:acyltransferase activity"/>
    <property type="evidence" value="ECO:0007669"/>
    <property type="project" value="UniProtKB-KW"/>
</dbReference>
<comment type="similarity">
    <text evidence="1">Belongs to the plant acyltransferase family.</text>
</comment>
<proteinExistence type="inferred from homology"/>
<sequence length="492" mass="55441">MIKYGGNQCIATHPNETKQLYKTSVFFLLPFDIMTSSSLMFTVRRCQPELVPPAAPTPREVKLLSDIDDQEGMRFNSPVIFIYRHKPSMVEKDPLKVLRHALSRTLVYYYPLAGRIREGAGRKLMVDCTGEGVMFIEAEADVTLDQFGDALHPPFPCFQQLLYDVPGSTQIIDRPIRQIQVTRLKCGGFIVAMNWNHTLGDAAGLRQFMTAWAEMARGAHRPSIQPVWNREILMARDPPRITCNHLEYKQIFSPNTIKEEDTASLVHRSFFFRASDIAALRLLVPFHLRQCTTFDLIASCFWCCRTKALQLEADKEVRMMCVVNARSRFNINNSPLVGYYGNCFAYPAAVTTAGKLCGNPFGYAVELVRKLKAEVTEEYMHSVADLMVIKERCLFTTVRSCVISDLTRARLSEVNFGWGEGVYGGVAKGGAGTFPGSTYIVPYKNINGEETLMLPICLPSEDMKRFAKELDEMLGNQNYPTPSAHNFAMSTL</sequence>
<accession>A0A396H7X8</accession>